<feature type="compositionally biased region" description="Pro residues" evidence="1">
    <location>
        <begin position="137"/>
        <end position="146"/>
    </location>
</feature>
<feature type="compositionally biased region" description="Basic and acidic residues" evidence="1">
    <location>
        <begin position="147"/>
        <end position="157"/>
    </location>
</feature>
<evidence type="ECO:0000313" key="3">
    <source>
        <dbReference type="Proteomes" id="UP001595923"/>
    </source>
</evidence>
<dbReference type="EMBL" id="JBHSFQ010000020">
    <property type="protein sequence ID" value="MFC4564000.1"/>
    <property type="molecule type" value="Genomic_DNA"/>
</dbReference>
<dbReference type="RefSeq" id="WP_378576747.1">
    <property type="nucleotide sequence ID" value="NZ_JBHSFQ010000020.1"/>
</dbReference>
<feature type="compositionally biased region" description="Basic and acidic residues" evidence="1">
    <location>
        <begin position="45"/>
        <end position="55"/>
    </location>
</feature>
<sequence>MSKRVDVSGARATAMAVSAIVFCGGFAMPERGGEAVPGLDSLDVLGRDGHGERPDPVLAPSPSVDISPSPSSSPPPAFDVPGAHGSPDASGEPSEDAAGALPPVPSGAAGRRPLLPWEWPPTPPVPDADAVADLVPPGIPGLPEPSLPERNHDRAPVIHDPPAANGPAEPPPGGGAADHTPDAAVGAQGPPVDAAPPSSAMAGTDRTDTRDDAAGPHPPHADPTPSDSDIHQGGPDTGDTPPAAAADVTDPPTTAPPADPARPPQAAPQPIAGLGHGSAEPSPLAGGRLAGTLAAWTLALLAAATVALRLTVGWPRFPPRYLGRRRVTGGRVRGSSGPR</sequence>
<feature type="region of interest" description="Disordered" evidence="1">
    <location>
        <begin position="31"/>
        <end position="280"/>
    </location>
</feature>
<evidence type="ECO:0000313" key="2">
    <source>
        <dbReference type="EMBL" id="MFC4564000.1"/>
    </source>
</evidence>
<gene>
    <name evidence="2" type="ORF">ACFO4E_19230</name>
</gene>
<evidence type="ECO:0000256" key="1">
    <source>
        <dbReference type="SAM" id="MobiDB-lite"/>
    </source>
</evidence>
<feature type="compositionally biased region" description="Low complexity" evidence="1">
    <location>
        <begin position="223"/>
        <end position="252"/>
    </location>
</feature>
<proteinExistence type="predicted"/>
<organism evidence="2 3">
    <name type="scientific">Nocardiopsis mangrovi</name>
    <dbReference type="NCBI Taxonomy" id="1179818"/>
    <lineage>
        <taxon>Bacteria</taxon>
        <taxon>Bacillati</taxon>
        <taxon>Actinomycetota</taxon>
        <taxon>Actinomycetes</taxon>
        <taxon>Streptosporangiales</taxon>
        <taxon>Nocardiopsidaceae</taxon>
        <taxon>Nocardiopsis</taxon>
    </lineage>
</organism>
<accession>A0ABV9E1D3</accession>
<keyword evidence="3" id="KW-1185">Reference proteome</keyword>
<name>A0ABV9E1D3_9ACTN</name>
<dbReference type="Proteomes" id="UP001595923">
    <property type="component" value="Unassembled WGS sequence"/>
</dbReference>
<feature type="compositionally biased region" description="Pro residues" evidence="1">
    <location>
        <begin position="253"/>
        <end position="267"/>
    </location>
</feature>
<reference evidence="3" key="1">
    <citation type="journal article" date="2019" name="Int. J. Syst. Evol. Microbiol.">
        <title>The Global Catalogue of Microorganisms (GCM) 10K type strain sequencing project: providing services to taxonomists for standard genome sequencing and annotation.</title>
        <authorList>
            <consortium name="The Broad Institute Genomics Platform"/>
            <consortium name="The Broad Institute Genome Sequencing Center for Infectious Disease"/>
            <person name="Wu L."/>
            <person name="Ma J."/>
        </authorList>
    </citation>
    <scope>NUCLEOTIDE SEQUENCE [LARGE SCALE GENOMIC DNA]</scope>
    <source>
        <strain evidence="3">XZYJ18</strain>
    </source>
</reference>
<feature type="compositionally biased region" description="Low complexity" evidence="1">
    <location>
        <begin position="127"/>
        <end position="136"/>
    </location>
</feature>
<protein>
    <submittedName>
        <fullName evidence="2">Uncharacterized protein</fullName>
    </submittedName>
</protein>
<feature type="compositionally biased region" description="Low complexity" evidence="1">
    <location>
        <begin position="60"/>
        <end position="70"/>
    </location>
</feature>
<feature type="compositionally biased region" description="Basic and acidic residues" evidence="1">
    <location>
        <begin position="205"/>
        <end position="214"/>
    </location>
</feature>
<comment type="caution">
    <text evidence="2">The sequence shown here is derived from an EMBL/GenBank/DDBJ whole genome shotgun (WGS) entry which is preliminary data.</text>
</comment>